<dbReference type="Proteomes" id="UP000077628">
    <property type="component" value="Unassembled WGS sequence"/>
</dbReference>
<name>A0A177ND56_9GAMM</name>
<protein>
    <recommendedName>
        <fullName evidence="3">Ice-binding protein C-terminal domain-containing protein</fullName>
    </recommendedName>
</protein>
<keyword evidence="5" id="KW-1185">Reference proteome</keyword>
<feature type="transmembrane region" description="Helical" evidence="1">
    <location>
        <begin position="241"/>
        <end position="261"/>
    </location>
</feature>
<evidence type="ECO:0000313" key="5">
    <source>
        <dbReference type="Proteomes" id="UP000077628"/>
    </source>
</evidence>
<evidence type="ECO:0000256" key="2">
    <source>
        <dbReference type="SAM" id="SignalP"/>
    </source>
</evidence>
<dbReference type="STRING" id="702114.A1355_11945"/>
<dbReference type="RefSeq" id="WP_064030872.1">
    <property type="nucleotide sequence ID" value="NZ_LUUK01000196.1"/>
</dbReference>
<keyword evidence="1" id="KW-0472">Membrane</keyword>
<dbReference type="AlphaFoldDB" id="A0A177ND56"/>
<evidence type="ECO:0000313" key="4">
    <source>
        <dbReference type="EMBL" id="OAI14980.1"/>
    </source>
</evidence>
<proteinExistence type="predicted"/>
<dbReference type="Pfam" id="PF07589">
    <property type="entry name" value="PEP-CTERM"/>
    <property type="match status" value="1"/>
</dbReference>
<comment type="caution">
    <text evidence="4">The sequence shown here is derived from an EMBL/GenBank/DDBJ whole genome shotgun (WGS) entry which is preliminary data.</text>
</comment>
<feature type="signal peptide" evidence="2">
    <location>
        <begin position="1"/>
        <end position="21"/>
    </location>
</feature>
<evidence type="ECO:0000259" key="3">
    <source>
        <dbReference type="Pfam" id="PF07589"/>
    </source>
</evidence>
<evidence type="ECO:0000256" key="1">
    <source>
        <dbReference type="SAM" id="Phobius"/>
    </source>
</evidence>
<gene>
    <name evidence="4" type="ORF">A1355_11945</name>
</gene>
<feature type="chain" id="PRO_5008069033" description="Ice-binding protein C-terminal domain-containing protein" evidence="2">
    <location>
        <begin position="22"/>
        <end position="272"/>
    </location>
</feature>
<organism evidence="4 5">
    <name type="scientific">Methylomonas koyamae</name>
    <dbReference type="NCBI Taxonomy" id="702114"/>
    <lineage>
        <taxon>Bacteria</taxon>
        <taxon>Pseudomonadati</taxon>
        <taxon>Pseudomonadota</taxon>
        <taxon>Gammaproteobacteria</taxon>
        <taxon>Methylococcales</taxon>
        <taxon>Methylococcaceae</taxon>
        <taxon>Methylomonas</taxon>
    </lineage>
</organism>
<keyword evidence="2" id="KW-0732">Signal</keyword>
<accession>A0A177ND56</accession>
<keyword evidence="1" id="KW-0812">Transmembrane</keyword>
<dbReference type="OrthoDB" id="5573936at2"/>
<sequence length="272" mass="28020">MTLGKTWFAAAALAATNLANAGTLNGGVFNIAFNDPNDLLAGLNLGEGSITSYYVANFFDKAVADTLTANDMVATPTNTYPAPNILSYDVNPSSLAGTGIPTGYIGGSGRSNQATTLTWASDQDHLLNASSLTASGQVGLDGVYMTRGSFTGTLLSGDYKFSYIAARNNGTNTGWTLTNNVSFASNTFDTRNISITTDGDSLAFTGELWWSPNTSAFLFGGDGSNSAGMAGTFSLISPVPAAVPLPAAAWLFGSGLFGVLASRRRKSAPIAA</sequence>
<keyword evidence="1" id="KW-1133">Transmembrane helix</keyword>
<reference evidence="5" key="1">
    <citation type="submission" date="2016-03" db="EMBL/GenBank/DDBJ databases">
        <authorList>
            <person name="Heylen K."/>
            <person name="De Vos P."/>
            <person name="Vekeman B."/>
        </authorList>
    </citation>
    <scope>NUCLEOTIDE SEQUENCE [LARGE SCALE GENOMIC DNA]</scope>
    <source>
        <strain evidence="5">R-45383</strain>
    </source>
</reference>
<feature type="domain" description="Ice-binding protein C-terminal" evidence="3">
    <location>
        <begin position="242"/>
        <end position="265"/>
    </location>
</feature>
<dbReference type="InterPro" id="IPR013424">
    <property type="entry name" value="Ice-binding_C"/>
</dbReference>
<dbReference type="EMBL" id="LUUK01000196">
    <property type="protein sequence ID" value="OAI14980.1"/>
    <property type="molecule type" value="Genomic_DNA"/>
</dbReference>